<evidence type="ECO:0000256" key="5">
    <source>
        <dbReference type="PROSITE-ProRule" id="PRU00076"/>
    </source>
</evidence>
<gene>
    <name evidence="7" type="primary">MEGF6</name>
</gene>
<dbReference type="InterPro" id="IPR001881">
    <property type="entry name" value="EGF-like_Ca-bd_dom"/>
</dbReference>
<dbReference type="AlphaFoldDB" id="A0A1A7YLQ3"/>
<accession>A0A1A7YLQ3</accession>
<dbReference type="InterPro" id="IPR000742">
    <property type="entry name" value="EGF"/>
</dbReference>
<evidence type="ECO:0000256" key="2">
    <source>
        <dbReference type="ARBA" id="ARBA00022729"/>
    </source>
</evidence>
<sequence>MHQCRVVGGKVECDCKAGFELAEDGKTCEDIDECKKASCAHGCHNTLGSYACVCNAAYELGSDGKQCYRIEMEIVNSCAIEAFSSGGTVELPLVRPQLTLLQDYSQPLERYDDYEDDDGELRAESSLAEKFVSCPSGRFGQRCQMKCVCENNARCDPVSGRCSCAPGWTGHNCRKACDAGHWGADCAETCDCRNGDGSCDAVMGQCNCEAGFTGSRCHQKCPEGDRCDKACPAGLFGANCQLKCSCQNNGSCDRVMGTCRCGPGYYGHLCEHACPPGFHGPLCQLQCDCMNGASCHPASGECVCLPGYHGARCHG</sequence>
<feature type="disulfide bond" evidence="5">
    <location>
        <begin position="304"/>
        <end position="313"/>
    </location>
</feature>
<protein>
    <submittedName>
        <fullName evidence="7">Multiple EGF-like-domains 6</fullName>
    </submittedName>
</protein>
<feature type="domain" description="EGF-like" evidence="6">
    <location>
        <begin position="236"/>
        <end position="271"/>
    </location>
</feature>
<dbReference type="PANTHER" id="PTHR24035">
    <property type="entry name" value="MULTIPLE EPIDERMAL GROWTH FACTOR-LIKE DOMAINS PROTEIN"/>
    <property type="match status" value="1"/>
</dbReference>
<feature type="domain" description="EGF-like" evidence="6">
    <location>
        <begin position="30"/>
        <end position="68"/>
    </location>
</feature>
<dbReference type="Gene3D" id="2.170.300.10">
    <property type="entry name" value="Tie2 ligand-binding domain superfamily"/>
    <property type="match status" value="2"/>
</dbReference>
<dbReference type="Gene3D" id="2.10.25.10">
    <property type="entry name" value="Laminin"/>
    <property type="match status" value="2"/>
</dbReference>
<feature type="domain" description="EGF-like" evidence="6">
    <location>
        <begin position="279"/>
        <end position="314"/>
    </location>
</feature>
<dbReference type="InterPro" id="IPR000152">
    <property type="entry name" value="EGF-type_Asp/Asn_hydroxyl_site"/>
</dbReference>
<comment type="caution">
    <text evidence="5">Lacks conserved residue(s) required for the propagation of feature annotation.</text>
</comment>
<dbReference type="InterPro" id="IPR018097">
    <property type="entry name" value="EGF_Ca-bd_CS"/>
</dbReference>
<dbReference type="SMART" id="SM00180">
    <property type="entry name" value="EGF_Lam"/>
    <property type="match status" value="4"/>
</dbReference>
<dbReference type="Pfam" id="PF12662">
    <property type="entry name" value="cEGF"/>
    <property type="match status" value="1"/>
</dbReference>
<reference evidence="7" key="1">
    <citation type="submission" date="2016-05" db="EMBL/GenBank/DDBJ databases">
        <authorList>
            <person name="Lavstsen T."/>
            <person name="Jespersen J.S."/>
        </authorList>
    </citation>
    <scope>NUCLEOTIDE SEQUENCE</scope>
    <source>
        <tissue evidence="7">Brain</tissue>
    </source>
</reference>
<proteinExistence type="predicted"/>
<evidence type="ECO:0000256" key="4">
    <source>
        <dbReference type="ARBA" id="ARBA00023157"/>
    </source>
</evidence>
<feature type="disulfide bond" evidence="5">
    <location>
        <begin position="164"/>
        <end position="173"/>
    </location>
</feature>
<dbReference type="InterPro" id="IPR026823">
    <property type="entry name" value="cEGF"/>
</dbReference>
<evidence type="ECO:0000313" key="7">
    <source>
        <dbReference type="EMBL" id="SBP30850.1"/>
    </source>
</evidence>
<dbReference type="Pfam" id="PF00053">
    <property type="entry name" value="EGF_laminin"/>
    <property type="match status" value="2"/>
</dbReference>
<dbReference type="PANTHER" id="PTHR24035:SF137">
    <property type="entry name" value="MULTIPLE EPIDERMAL GROWTH FACTOR-LIKE DOMAINS PROTEIN 6"/>
    <property type="match status" value="1"/>
</dbReference>
<dbReference type="SMART" id="SM00181">
    <property type="entry name" value="EGF"/>
    <property type="match status" value="6"/>
</dbReference>
<feature type="disulfide bond" evidence="5">
    <location>
        <begin position="261"/>
        <end position="270"/>
    </location>
</feature>
<name>A0A1A7YLQ3_9TELE</name>
<keyword evidence="3" id="KW-0677">Repeat</keyword>
<reference evidence="7" key="2">
    <citation type="submission" date="2016-06" db="EMBL/GenBank/DDBJ databases">
        <title>The genome of a short-lived fish provides insights into sex chromosome evolution and the genetic control of aging.</title>
        <authorList>
            <person name="Reichwald K."/>
            <person name="Felder M."/>
            <person name="Petzold A."/>
            <person name="Koch P."/>
            <person name="Groth M."/>
            <person name="Platzer M."/>
        </authorList>
    </citation>
    <scope>NUCLEOTIDE SEQUENCE</scope>
    <source>
        <tissue evidence="7">Brain</tissue>
    </source>
</reference>
<feature type="domain" description="EGF-like" evidence="6">
    <location>
        <begin position="139"/>
        <end position="174"/>
    </location>
</feature>
<dbReference type="PROSITE" id="PS01187">
    <property type="entry name" value="EGF_CA"/>
    <property type="match status" value="1"/>
</dbReference>
<dbReference type="PROSITE" id="PS50026">
    <property type="entry name" value="EGF_3"/>
    <property type="match status" value="4"/>
</dbReference>
<evidence type="ECO:0000256" key="1">
    <source>
        <dbReference type="ARBA" id="ARBA00022536"/>
    </source>
</evidence>
<keyword evidence="2" id="KW-0732">Signal</keyword>
<keyword evidence="1 5" id="KW-0245">EGF-like domain</keyword>
<dbReference type="PROSITE" id="PS00022">
    <property type="entry name" value="EGF_1"/>
    <property type="match status" value="4"/>
</dbReference>
<dbReference type="EMBL" id="HADX01008618">
    <property type="protein sequence ID" value="SBP30850.1"/>
    <property type="molecule type" value="Transcribed_RNA"/>
</dbReference>
<dbReference type="InterPro" id="IPR002049">
    <property type="entry name" value="LE_dom"/>
</dbReference>
<dbReference type="InterPro" id="IPR052108">
    <property type="entry name" value="MEGF/SIB"/>
</dbReference>
<dbReference type="PRINTS" id="PR00011">
    <property type="entry name" value="EGFLAMININ"/>
</dbReference>
<dbReference type="FunFam" id="2.170.300.10:FF:000041">
    <property type="entry name" value="Tyrosine protein kinase receptor tie-1, putative"/>
    <property type="match status" value="2"/>
</dbReference>
<dbReference type="GO" id="GO:0005509">
    <property type="term" value="F:calcium ion binding"/>
    <property type="evidence" value="ECO:0007669"/>
    <property type="project" value="InterPro"/>
</dbReference>
<feature type="non-terminal residue" evidence="7">
    <location>
        <position position="315"/>
    </location>
</feature>
<evidence type="ECO:0000256" key="3">
    <source>
        <dbReference type="ARBA" id="ARBA00022737"/>
    </source>
</evidence>
<dbReference type="SMART" id="SM00179">
    <property type="entry name" value="EGF_CA"/>
    <property type="match status" value="1"/>
</dbReference>
<keyword evidence="4 5" id="KW-1015">Disulfide bond</keyword>
<dbReference type="SUPFAM" id="SSF57196">
    <property type="entry name" value="EGF/Laminin"/>
    <property type="match status" value="1"/>
</dbReference>
<organism evidence="7">
    <name type="scientific">Iconisemion striatum</name>
    <dbReference type="NCBI Taxonomy" id="60296"/>
    <lineage>
        <taxon>Eukaryota</taxon>
        <taxon>Metazoa</taxon>
        <taxon>Chordata</taxon>
        <taxon>Craniata</taxon>
        <taxon>Vertebrata</taxon>
        <taxon>Euteleostomi</taxon>
        <taxon>Actinopterygii</taxon>
        <taxon>Neopterygii</taxon>
        <taxon>Teleostei</taxon>
        <taxon>Neoteleostei</taxon>
        <taxon>Acanthomorphata</taxon>
        <taxon>Ovalentaria</taxon>
        <taxon>Atherinomorphae</taxon>
        <taxon>Cyprinodontiformes</taxon>
        <taxon>Nothobranchiidae</taxon>
        <taxon>Iconisemion</taxon>
    </lineage>
</organism>
<dbReference type="FunFam" id="2.10.25.10:FF:000119">
    <property type="entry name" value="vitamin K-dependent protein S"/>
    <property type="match status" value="1"/>
</dbReference>
<dbReference type="PROSITE" id="PS01186">
    <property type="entry name" value="EGF_2"/>
    <property type="match status" value="1"/>
</dbReference>
<dbReference type="PROSITE" id="PS00010">
    <property type="entry name" value="ASX_HYDROXYL"/>
    <property type="match status" value="1"/>
</dbReference>
<evidence type="ECO:0000259" key="6">
    <source>
        <dbReference type="PROSITE" id="PS50026"/>
    </source>
</evidence>